<evidence type="ECO:0000256" key="1">
    <source>
        <dbReference type="SAM" id="MobiDB-lite"/>
    </source>
</evidence>
<keyword evidence="3" id="KW-1185">Reference proteome</keyword>
<proteinExistence type="predicted"/>
<dbReference type="AlphaFoldDB" id="A0A423VWT8"/>
<dbReference type="EMBL" id="LKEA01000036">
    <property type="protein sequence ID" value="ROV95460.1"/>
    <property type="molecule type" value="Genomic_DNA"/>
</dbReference>
<comment type="caution">
    <text evidence="2">The sequence shown here is derived from an EMBL/GenBank/DDBJ whole genome shotgun (WGS) entry which is preliminary data.</text>
</comment>
<feature type="region of interest" description="Disordered" evidence="1">
    <location>
        <begin position="95"/>
        <end position="114"/>
    </location>
</feature>
<accession>A0A423VWT8</accession>
<name>A0A423VWT8_9PEZI</name>
<sequence>MDAALGEGFGLELDDALIRALLLNTNARKKAESSQYWGDGGENEPNGSNGDARKEQSQTHFVGAGMTFSNVTFSHSTFSNHVDVLNITYQCRHRNHERAAHESSGSGEADEDRS</sequence>
<protein>
    <submittedName>
        <fullName evidence="2">Uncharacterized protein</fullName>
    </submittedName>
</protein>
<reference evidence="2 3" key="1">
    <citation type="submission" date="2015-09" db="EMBL/GenBank/DDBJ databases">
        <title>Host preference determinants of Valsa canker pathogens revealed by comparative genomics.</title>
        <authorList>
            <person name="Yin Z."/>
            <person name="Huang L."/>
        </authorList>
    </citation>
    <scope>NUCLEOTIDE SEQUENCE [LARGE SCALE GENOMIC DNA]</scope>
    <source>
        <strain evidence="2 3">03-1</strain>
    </source>
</reference>
<evidence type="ECO:0000313" key="3">
    <source>
        <dbReference type="Proteomes" id="UP000283895"/>
    </source>
</evidence>
<gene>
    <name evidence="2" type="ORF">VMCG_08448</name>
</gene>
<feature type="region of interest" description="Disordered" evidence="1">
    <location>
        <begin position="29"/>
        <end position="61"/>
    </location>
</feature>
<organism evidence="2 3">
    <name type="scientific">Cytospora schulzeri</name>
    <dbReference type="NCBI Taxonomy" id="448051"/>
    <lineage>
        <taxon>Eukaryota</taxon>
        <taxon>Fungi</taxon>
        <taxon>Dikarya</taxon>
        <taxon>Ascomycota</taxon>
        <taxon>Pezizomycotina</taxon>
        <taxon>Sordariomycetes</taxon>
        <taxon>Sordariomycetidae</taxon>
        <taxon>Diaporthales</taxon>
        <taxon>Cytosporaceae</taxon>
        <taxon>Cytospora</taxon>
    </lineage>
</organism>
<dbReference type="Proteomes" id="UP000283895">
    <property type="component" value="Unassembled WGS sequence"/>
</dbReference>
<evidence type="ECO:0000313" key="2">
    <source>
        <dbReference type="EMBL" id="ROV95460.1"/>
    </source>
</evidence>